<dbReference type="InterPro" id="IPR001810">
    <property type="entry name" value="F-box_dom"/>
</dbReference>
<feature type="domain" description="F-box" evidence="1">
    <location>
        <begin position="1"/>
        <end position="48"/>
    </location>
</feature>
<protein>
    <submittedName>
        <fullName evidence="2">(pine wood nematode) hypothetical protein</fullName>
    </submittedName>
    <submittedName>
        <fullName evidence="5">F-box domain-containing protein</fullName>
    </submittedName>
</protein>
<evidence type="ECO:0000313" key="5">
    <source>
        <dbReference type="WBParaSite" id="BXY_0959900.1"/>
    </source>
</evidence>
<evidence type="ECO:0000313" key="4">
    <source>
        <dbReference type="Proteomes" id="UP000659654"/>
    </source>
</evidence>
<evidence type="ECO:0000313" key="3">
    <source>
        <dbReference type="Proteomes" id="UP000095284"/>
    </source>
</evidence>
<dbReference type="WBParaSite" id="BXY_0959900.1">
    <property type="protein sequence ID" value="BXY_0959900.1"/>
    <property type="gene ID" value="BXY_0959900"/>
</dbReference>
<evidence type="ECO:0000259" key="1">
    <source>
        <dbReference type="PROSITE" id="PS50181"/>
    </source>
</evidence>
<proteinExistence type="predicted"/>
<dbReference type="Proteomes" id="UP000095284">
    <property type="component" value="Unplaced"/>
</dbReference>
<gene>
    <name evidence="2" type="ORF">BXYJ_LOCUS4873</name>
</gene>
<dbReference type="EMBL" id="CAJFDI010000002">
    <property type="protein sequence ID" value="CAD5217114.1"/>
    <property type="molecule type" value="Genomic_DNA"/>
</dbReference>
<name>A0A1I7S9A3_BURXY</name>
<sequence length="244" mass="28830">MAVDQRPGRIWDQIFSYLPREDLLKCRLLNSKLKTAAEKSLSELPEKRKCHFTITALKKQGGAYMCEIEDSSQNKSIFKVVELPILFKIHNIHITQLDLHLFADKIENGEVVRTIVRKQGFSVDGCVVRCYTNNPDWIRRVNLRAMTTGFAKWSIWNEEDPADENRVHQHNYLRRAQITTNFSFNPKYWYSTLLIWRDCVNSRIAPGLYLDGNGQRQKLRFADRLFRFRKVLHQLRRTTRCSRL</sequence>
<reference evidence="5" key="1">
    <citation type="submission" date="2016-11" db="UniProtKB">
        <authorList>
            <consortium name="WormBaseParasite"/>
        </authorList>
    </citation>
    <scope>IDENTIFICATION</scope>
</reference>
<dbReference type="Proteomes" id="UP000659654">
    <property type="component" value="Unassembled WGS sequence"/>
</dbReference>
<dbReference type="Proteomes" id="UP000582659">
    <property type="component" value="Unassembled WGS sequence"/>
</dbReference>
<accession>A0A1I7S9A3</accession>
<organism evidence="3 5">
    <name type="scientific">Bursaphelenchus xylophilus</name>
    <name type="common">Pinewood nematode worm</name>
    <name type="synonym">Aphelenchoides xylophilus</name>
    <dbReference type="NCBI Taxonomy" id="6326"/>
    <lineage>
        <taxon>Eukaryota</taxon>
        <taxon>Metazoa</taxon>
        <taxon>Ecdysozoa</taxon>
        <taxon>Nematoda</taxon>
        <taxon>Chromadorea</taxon>
        <taxon>Rhabditida</taxon>
        <taxon>Tylenchina</taxon>
        <taxon>Tylenchomorpha</taxon>
        <taxon>Aphelenchoidea</taxon>
        <taxon>Aphelenchoididae</taxon>
        <taxon>Bursaphelenchus</taxon>
    </lineage>
</organism>
<dbReference type="EMBL" id="CAJFCV020000002">
    <property type="protein sequence ID" value="CAG9100475.1"/>
    <property type="molecule type" value="Genomic_DNA"/>
</dbReference>
<evidence type="ECO:0000313" key="2">
    <source>
        <dbReference type="EMBL" id="CAD5217114.1"/>
    </source>
</evidence>
<dbReference type="AlphaFoldDB" id="A0A1I7S9A3"/>
<dbReference type="PROSITE" id="PS50181">
    <property type="entry name" value="FBOX"/>
    <property type="match status" value="1"/>
</dbReference>
<keyword evidence="4" id="KW-1185">Reference proteome</keyword>
<reference evidence="2" key="2">
    <citation type="submission" date="2020-09" db="EMBL/GenBank/DDBJ databases">
        <authorList>
            <person name="Kikuchi T."/>
        </authorList>
    </citation>
    <scope>NUCLEOTIDE SEQUENCE</scope>
    <source>
        <strain evidence="2">Ka4C1</strain>
    </source>
</reference>